<gene>
    <name evidence="1" type="ORF">A176_006944</name>
</gene>
<organism evidence="1 2">
    <name type="scientific">Pseudomyxococcus hansupus</name>
    <dbReference type="NCBI Taxonomy" id="1297742"/>
    <lineage>
        <taxon>Bacteria</taxon>
        <taxon>Pseudomonadati</taxon>
        <taxon>Myxococcota</taxon>
        <taxon>Myxococcia</taxon>
        <taxon>Myxococcales</taxon>
        <taxon>Cystobacterineae</taxon>
        <taxon>Myxococcaceae</taxon>
        <taxon>Pseudomyxococcus</taxon>
    </lineage>
</organism>
<dbReference type="RefSeq" id="WP_002637759.1">
    <property type="nucleotide sequence ID" value="NZ_CP012109.1"/>
</dbReference>
<proteinExistence type="predicted"/>
<dbReference type="EMBL" id="CP012109">
    <property type="protein sequence ID" value="AKQ70032.1"/>
    <property type="molecule type" value="Genomic_DNA"/>
</dbReference>
<dbReference type="STRING" id="1297742.A176_006944"/>
<dbReference type="OrthoDB" id="70513at2"/>
<keyword evidence="2" id="KW-1185">Reference proteome</keyword>
<accession>A0A0H4XNT7</accession>
<evidence type="ECO:0008006" key="3">
    <source>
        <dbReference type="Google" id="ProtNLM"/>
    </source>
</evidence>
<dbReference type="PATRIC" id="fig|1297742.4.peg.7043"/>
<dbReference type="eggNOG" id="ENOG5031SU3">
    <property type="taxonomic scope" value="Bacteria"/>
</dbReference>
<sequence>MQTRNHSSSGPGAKKLAVLVIHGIEVDDPGLFDTAVRLLHKHFGEHAGAHPDALVVETVNWASVLESAEKDLLARYGPPDAETYWKSLYDSVRSVNQGHESALVPLMLRMMRPSLRGMDLRYPGLRWMLVHFVGDIIAYQTNPADPDVYTSIHRKVAEALGRLREKAGDDAPLCVIAHSLGSVIASNYFYDLQVQRLAGRDIIEDSVRAAQGGSPLERGETLSHFFTLGSPMALWSLRYPHAGLDQPVHVPAPELARHHPGLGGQWINFYDDDDVFAWPLRPLSEAYHALVEDRSVRVAGPLFSWTPLVHPFYWSDDGVMCDIAASLAGAWKQLANAPCVAA</sequence>
<reference evidence="1 2" key="1">
    <citation type="journal article" date="2016" name="PLoS ONE">
        <title>Complete Genome Sequence and Comparative Genomics of a Novel Myxobacterium Myxococcus hansupus.</title>
        <authorList>
            <person name="Sharma G."/>
            <person name="Narwani T."/>
            <person name="Subramanian S."/>
        </authorList>
    </citation>
    <scope>NUCLEOTIDE SEQUENCE [LARGE SCALE GENOMIC DNA]</scope>
    <source>
        <strain evidence="2">mixupus</strain>
    </source>
</reference>
<name>A0A0H4XNT7_9BACT</name>
<dbReference type="AlphaFoldDB" id="A0A0H4XNT7"/>
<protein>
    <recommendedName>
        <fullName evidence="3">Chemotaxis protein</fullName>
    </recommendedName>
</protein>
<dbReference type="KEGG" id="mym:A176_006944"/>
<dbReference type="InterPro" id="IPR029058">
    <property type="entry name" value="AB_hydrolase_fold"/>
</dbReference>
<dbReference type="Proteomes" id="UP000009026">
    <property type="component" value="Chromosome"/>
</dbReference>
<evidence type="ECO:0000313" key="2">
    <source>
        <dbReference type="Proteomes" id="UP000009026"/>
    </source>
</evidence>
<dbReference type="SUPFAM" id="SSF53474">
    <property type="entry name" value="alpha/beta-Hydrolases"/>
    <property type="match status" value="1"/>
</dbReference>
<evidence type="ECO:0000313" key="1">
    <source>
        <dbReference type="EMBL" id="AKQ70032.1"/>
    </source>
</evidence>